<dbReference type="GO" id="GO:0008270">
    <property type="term" value="F:zinc ion binding"/>
    <property type="evidence" value="ECO:0007669"/>
    <property type="project" value="UniProtKB-KW"/>
</dbReference>
<evidence type="ECO:0000256" key="1">
    <source>
        <dbReference type="ARBA" id="ARBA00004370"/>
    </source>
</evidence>
<comment type="subcellular location">
    <subcellularLocation>
        <location evidence="1">Membrane</location>
    </subcellularLocation>
</comment>
<evidence type="ECO:0000256" key="2">
    <source>
        <dbReference type="ARBA" id="ARBA00022692"/>
    </source>
</evidence>
<evidence type="ECO:0000256" key="8">
    <source>
        <dbReference type="PROSITE-ProRule" id="PRU00175"/>
    </source>
</evidence>
<keyword evidence="7" id="KW-0472">Membrane</keyword>
<evidence type="ECO:0000313" key="11">
    <source>
        <dbReference type="EMBL" id="KAF6005375.1"/>
    </source>
</evidence>
<evidence type="ECO:0000259" key="10">
    <source>
        <dbReference type="PROSITE" id="PS50089"/>
    </source>
</evidence>
<keyword evidence="12" id="KW-1185">Reference proteome</keyword>
<keyword evidence="3" id="KW-0479">Metal-binding</keyword>
<accession>A0A7J7IQI7</accession>
<name>A0A7J7IQI7_9RHOD</name>
<feature type="compositionally biased region" description="Polar residues" evidence="9">
    <location>
        <begin position="102"/>
        <end position="113"/>
    </location>
</feature>
<reference evidence="11 12" key="1">
    <citation type="journal article" date="2020" name="J. Phycol.">
        <title>Comparative genome analysis reveals Cyanidiococcus gen. nov., a new extremophilic red algal genus sister to Cyanidioschyzon (Cyanidioschyzonaceae, Rhodophyta).</title>
        <authorList>
            <person name="Liu S.-L."/>
            <person name="Chiang Y.-R."/>
            <person name="Yoon H.S."/>
            <person name="Fu H.-Y."/>
        </authorList>
    </citation>
    <scope>NUCLEOTIDE SEQUENCE [LARGE SCALE GENOMIC DNA]</scope>
    <source>
        <strain evidence="11 12">THAL066</strain>
    </source>
</reference>
<feature type="compositionally biased region" description="Basic residues" evidence="9">
    <location>
        <begin position="207"/>
        <end position="220"/>
    </location>
</feature>
<evidence type="ECO:0000256" key="5">
    <source>
        <dbReference type="ARBA" id="ARBA00022833"/>
    </source>
</evidence>
<keyword evidence="6" id="KW-1133">Transmembrane helix</keyword>
<sequence length="389" mass="43050">MPNQSTMHVEQSDADAPVELVAVLENGGVISDNSDAEVEFVGEWRVPSTNASFMLVGSETTSFQAAPVDGLRNEQSSPQPSVQSGSRRRRPAEQASALRALSNGQPRRTLQQSQRRRNSVYERIHRRLREMAGNRREPLAGRQGDRLSLTAGHSPLLESLEPFLAAEGWSLESLAALPLASEAFHPTSEMGWVLSSSPSRTDPNRRTPSRRPGRRSRRPRGASGQPHWAVAMLNSFLQPSFDSMPSPSPNPCSRALVELLPVQNATEREQTETCPICLSSYHEGERLRRLPCLHLFHRSCIDRWLSKQDSCPVDKMKVADGFTDEFARTKLLALGVNDERTSSGAAGVQQRSASDAASAEATVPNQVGRRRRRHPGRSTRQRHANVMDE</sequence>
<protein>
    <recommendedName>
        <fullName evidence="10">RING-type domain-containing protein</fullName>
    </recommendedName>
</protein>
<dbReference type="GO" id="GO:0016020">
    <property type="term" value="C:membrane"/>
    <property type="evidence" value="ECO:0007669"/>
    <property type="project" value="UniProtKB-SubCell"/>
</dbReference>
<dbReference type="Proteomes" id="UP000530660">
    <property type="component" value="Unassembled WGS sequence"/>
</dbReference>
<dbReference type="SUPFAM" id="SSF57850">
    <property type="entry name" value="RING/U-box"/>
    <property type="match status" value="1"/>
</dbReference>
<feature type="region of interest" description="Disordered" evidence="9">
    <location>
        <begin position="66"/>
        <end position="123"/>
    </location>
</feature>
<dbReference type="PROSITE" id="PS50089">
    <property type="entry name" value="ZF_RING_2"/>
    <property type="match status" value="1"/>
</dbReference>
<feature type="region of interest" description="Disordered" evidence="9">
    <location>
        <begin position="191"/>
        <end position="225"/>
    </location>
</feature>
<feature type="region of interest" description="Disordered" evidence="9">
    <location>
        <begin position="340"/>
        <end position="389"/>
    </location>
</feature>
<proteinExistence type="predicted"/>
<evidence type="ECO:0000256" key="9">
    <source>
        <dbReference type="SAM" id="MobiDB-lite"/>
    </source>
</evidence>
<dbReference type="InterPro" id="IPR001841">
    <property type="entry name" value="Znf_RING"/>
</dbReference>
<dbReference type="Pfam" id="PF13639">
    <property type="entry name" value="zf-RING_2"/>
    <property type="match status" value="1"/>
</dbReference>
<feature type="compositionally biased region" description="Basic residues" evidence="9">
    <location>
        <begin position="368"/>
        <end position="383"/>
    </location>
</feature>
<dbReference type="PANTHER" id="PTHR46539:SF1">
    <property type="entry name" value="E3 UBIQUITIN-PROTEIN LIGASE ATL42"/>
    <property type="match status" value="1"/>
</dbReference>
<comment type="caution">
    <text evidence="11">The sequence shown here is derived from an EMBL/GenBank/DDBJ whole genome shotgun (WGS) entry which is preliminary data.</text>
</comment>
<dbReference type="InterPro" id="IPR013083">
    <property type="entry name" value="Znf_RING/FYVE/PHD"/>
</dbReference>
<evidence type="ECO:0000256" key="6">
    <source>
        <dbReference type="ARBA" id="ARBA00022989"/>
    </source>
</evidence>
<keyword evidence="4 8" id="KW-0863">Zinc-finger</keyword>
<evidence type="ECO:0000256" key="7">
    <source>
        <dbReference type="ARBA" id="ARBA00023136"/>
    </source>
</evidence>
<evidence type="ECO:0000256" key="3">
    <source>
        <dbReference type="ARBA" id="ARBA00022723"/>
    </source>
</evidence>
<keyword evidence="2" id="KW-0812">Transmembrane</keyword>
<dbReference type="Gene3D" id="3.30.40.10">
    <property type="entry name" value="Zinc/RING finger domain, C3HC4 (zinc finger)"/>
    <property type="match status" value="1"/>
</dbReference>
<keyword evidence="5" id="KW-0862">Zinc</keyword>
<evidence type="ECO:0000313" key="12">
    <source>
        <dbReference type="Proteomes" id="UP000530660"/>
    </source>
</evidence>
<organism evidence="11 12">
    <name type="scientific">Cyanidiococcus yangmingshanensis</name>
    <dbReference type="NCBI Taxonomy" id="2690220"/>
    <lineage>
        <taxon>Eukaryota</taxon>
        <taxon>Rhodophyta</taxon>
        <taxon>Bangiophyceae</taxon>
        <taxon>Cyanidiales</taxon>
        <taxon>Cyanidiaceae</taxon>
        <taxon>Cyanidiococcus</taxon>
    </lineage>
</organism>
<dbReference type="SMART" id="SM00184">
    <property type="entry name" value="RING"/>
    <property type="match status" value="1"/>
</dbReference>
<dbReference type="OrthoDB" id="6080at2759"/>
<evidence type="ECO:0000256" key="4">
    <source>
        <dbReference type="ARBA" id="ARBA00022771"/>
    </source>
</evidence>
<dbReference type="PANTHER" id="PTHR46539">
    <property type="entry name" value="E3 UBIQUITIN-PROTEIN LIGASE ATL42"/>
    <property type="match status" value="1"/>
</dbReference>
<feature type="compositionally biased region" description="Low complexity" evidence="9">
    <location>
        <begin position="75"/>
        <end position="85"/>
    </location>
</feature>
<dbReference type="AlphaFoldDB" id="A0A7J7IQI7"/>
<gene>
    <name evidence="11" type="ORF">F1559_004796</name>
</gene>
<dbReference type="EMBL" id="VWRR01000001">
    <property type="protein sequence ID" value="KAF6005375.1"/>
    <property type="molecule type" value="Genomic_DNA"/>
</dbReference>
<feature type="domain" description="RING-type" evidence="10">
    <location>
        <begin position="274"/>
        <end position="315"/>
    </location>
</feature>